<keyword evidence="1" id="KW-0472">Membrane</keyword>
<feature type="transmembrane region" description="Helical" evidence="1">
    <location>
        <begin position="53"/>
        <end position="75"/>
    </location>
</feature>
<dbReference type="SUPFAM" id="SSF49899">
    <property type="entry name" value="Concanavalin A-like lectins/glucanases"/>
    <property type="match status" value="1"/>
</dbReference>
<reference evidence="2" key="1">
    <citation type="journal article" date="2020" name="Nature">
        <title>Giant virus diversity and host interactions through global metagenomics.</title>
        <authorList>
            <person name="Schulz F."/>
            <person name="Roux S."/>
            <person name="Paez-Espino D."/>
            <person name="Jungbluth S."/>
            <person name="Walsh D.A."/>
            <person name="Denef V.J."/>
            <person name="McMahon K.D."/>
            <person name="Konstantinidis K.T."/>
            <person name="Eloe-Fadrosh E.A."/>
            <person name="Kyrpides N.C."/>
            <person name="Woyke T."/>
        </authorList>
    </citation>
    <scope>NUCLEOTIDE SEQUENCE</scope>
    <source>
        <strain evidence="2">GVMAG-M-3300021962-46</strain>
    </source>
</reference>
<proteinExistence type="predicted"/>
<organism evidence="2">
    <name type="scientific">viral metagenome</name>
    <dbReference type="NCBI Taxonomy" id="1070528"/>
    <lineage>
        <taxon>unclassified sequences</taxon>
        <taxon>metagenomes</taxon>
        <taxon>organismal metagenomes</taxon>
    </lineage>
</organism>
<dbReference type="InterPro" id="IPR013320">
    <property type="entry name" value="ConA-like_dom_sf"/>
</dbReference>
<dbReference type="Gene3D" id="2.60.120.200">
    <property type="match status" value="1"/>
</dbReference>
<sequence>MAEQSNTMNPPPYFPQVSGIVDKTSTVAEKVSQTVTGTVSSSIQSIKEFSGNYGVTIFVAILLAIIILFIAYILYNYISGIIANKILWIVPESKVPIIGTNYNSLSGDGIPTQLNGRRMTFMFWIYIHDLNRNAGSYRHILHRGDQTIEGASPLVMMDKTLNKLYIRFAGSKEAQLGSWDDIILNAKKQIAVPNGCTGSCTSAEQNSINEITDGDAILYDLATHGISVDYVPLQRWVQITVVINESINQGSMSLFMDGELVKTHSSSEYYTTTTGTRIYYNFQNLNIEKKGDIWIGGDATNSSAGIGFSGLIGKVIFTNYDMNTREVYKNYLTGPIDNLTSKLGLPAYGVRSPIYRIG</sequence>
<name>A0A6C0CTX4_9ZZZZ</name>
<keyword evidence="1" id="KW-1133">Transmembrane helix</keyword>
<evidence type="ECO:0008006" key="3">
    <source>
        <dbReference type="Google" id="ProtNLM"/>
    </source>
</evidence>
<evidence type="ECO:0000256" key="1">
    <source>
        <dbReference type="SAM" id="Phobius"/>
    </source>
</evidence>
<evidence type="ECO:0000313" key="2">
    <source>
        <dbReference type="EMBL" id="QHT06945.1"/>
    </source>
</evidence>
<protein>
    <recommendedName>
        <fullName evidence="3">Lectin/glucanase superfamily protein</fullName>
    </recommendedName>
</protein>
<dbReference type="AlphaFoldDB" id="A0A6C0CTX4"/>
<accession>A0A6C0CTX4</accession>
<dbReference type="EMBL" id="MN739479">
    <property type="protein sequence ID" value="QHT06945.1"/>
    <property type="molecule type" value="Genomic_DNA"/>
</dbReference>
<keyword evidence="1" id="KW-0812">Transmembrane</keyword>